<protein>
    <recommendedName>
        <fullName evidence="6">Capsid protein</fullName>
    </recommendedName>
</protein>
<dbReference type="AlphaFoldDB" id="A0AAW5TTT1"/>
<reference evidence="4" key="1">
    <citation type="submission" date="2023-08" db="EMBL/GenBank/DDBJ databases">
        <title>Genomic analyses of the natural microbiome of Caenorhabditis elegans.</title>
        <authorList>
            <person name="Samuel B."/>
        </authorList>
    </citation>
    <scope>NUCLEOTIDE SEQUENCE</scope>
    <source>
        <strain evidence="4">BIGb0220</strain>
    </source>
</reference>
<dbReference type="Proteomes" id="UP001207687">
    <property type="component" value="Unassembled WGS sequence"/>
</dbReference>
<accession>A0AAW5TTT1</accession>
<organism evidence="4 5">
    <name type="scientific">Lactococcus lactis</name>
    <dbReference type="NCBI Taxonomy" id="1358"/>
    <lineage>
        <taxon>Bacteria</taxon>
        <taxon>Bacillati</taxon>
        <taxon>Bacillota</taxon>
        <taxon>Bacilli</taxon>
        <taxon>Lactobacillales</taxon>
        <taxon>Streptococcaceae</taxon>
        <taxon>Lactococcus</taxon>
    </lineage>
</organism>
<evidence type="ECO:0000313" key="3">
    <source>
        <dbReference type="EMBL" id="MCW2281448.1"/>
    </source>
</evidence>
<name>A0AAW5TTT1_9LACT</name>
<dbReference type="RefSeq" id="WP_264653965.1">
    <property type="nucleotide sequence ID" value="NZ_JAOQNN010000001.1"/>
</dbReference>
<proteinExistence type="predicted"/>
<evidence type="ECO:0000313" key="4">
    <source>
        <dbReference type="EMBL" id="MCW2282182.1"/>
    </source>
</evidence>
<evidence type="ECO:0000313" key="2">
    <source>
        <dbReference type="EMBL" id="MCW2281412.1"/>
    </source>
</evidence>
<dbReference type="EMBL" id="JAOQNN010000001">
    <property type="protein sequence ID" value="MCW2281412.1"/>
    <property type="molecule type" value="Genomic_DNA"/>
</dbReference>
<evidence type="ECO:0000256" key="1">
    <source>
        <dbReference type="SAM" id="Coils"/>
    </source>
</evidence>
<dbReference type="GO" id="GO:0005198">
    <property type="term" value="F:structural molecule activity"/>
    <property type="evidence" value="ECO:0007669"/>
    <property type="project" value="InterPro"/>
</dbReference>
<evidence type="ECO:0000313" key="5">
    <source>
        <dbReference type="Proteomes" id="UP001207687"/>
    </source>
</evidence>
<dbReference type="EMBL" id="JAOQNN010000002">
    <property type="protein sequence ID" value="MCW2281448.1"/>
    <property type="molecule type" value="Genomic_DNA"/>
</dbReference>
<feature type="coiled-coil region" evidence="1">
    <location>
        <begin position="309"/>
        <end position="369"/>
    </location>
</feature>
<evidence type="ECO:0008006" key="6">
    <source>
        <dbReference type="Google" id="ProtNLM"/>
    </source>
</evidence>
<dbReference type="EMBL" id="JAOQNN010000002">
    <property type="protein sequence ID" value="MCW2282182.1"/>
    <property type="molecule type" value="Genomic_DNA"/>
</dbReference>
<keyword evidence="1" id="KW-0175">Coiled coil</keyword>
<sequence length="378" mass="43983">MLTPDDMQKQADSIVNIYSYLEDKIFSLIIYTLQNSHFDEVNQTNVLLWQAEQLNKMGALNDKIIELLAQMSKKTAFELKQLIVSNGMKIVNEIDNELQRMTQRSVPVSKEIDDILDSFIRQTFRDLNNNVNQTLITTNFQESAVMRAYQAILKQSTLEVITGLKTHEQAVRDNVYRMVDNGLKSSFIDRGGHEWSLETYSKTVIQSTSHRTFNDLRLKRMENYECVTALMSSHLAARKACAHIQGKVVNIVPMSDSRADKHYKSIYDYGYGEPDGTQGINCKHILYPFIPGVNTNNQPQYNPKEVMKNAEVQQRQRNLERDIRNQKKRMNAAKDLQDESMIKHCNEMIRSKQKQIRELVDEHEFLVRNYSREQIYSK</sequence>
<gene>
    <name evidence="2" type="ORF">M2256_001870</name>
    <name evidence="3" type="ORF">M2256_001970</name>
    <name evidence="4" type="ORF">M2256_002704</name>
</gene>
<comment type="caution">
    <text evidence="4">The sequence shown here is derived from an EMBL/GenBank/DDBJ whole genome shotgun (WGS) entry which is preliminary data.</text>
</comment>
<dbReference type="InterPro" id="IPR009319">
    <property type="entry name" value="Phage_A118_VSP1"/>
</dbReference>
<dbReference type="Pfam" id="PF06152">
    <property type="entry name" value="Phage_min_cap2"/>
    <property type="match status" value="1"/>
</dbReference>